<sequence>MRAALLLVCLLIAACGRPMTPNEMAFTRAAYGDQINPERIRFHSGLVAGAFTYQRPVRPRLTCMERIFPPSRGETVTVSPGAAVIFNRVFYRDDLYRDDFMANFPEQIDLLDAMLMAHEMVHIWQWQNRDRTKYHPLKAVNEHSGNPDPYLFDLENDARFLDYGYEQQGAIVEEYVCCRLLDPDAPRTARMRTMISAEMPIEGLEQVISRPQVSIPWAGAETRGICR</sequence>
<evidence type="ECO:0008006" key="4">
    <source>
        <dbReference type="Google" id="ProtNLM"/>
    </source>
</evidence>
<feature type="signal peptide" evidence="1">
    <location>
        <begin position="1"/>
        <end position="25"/>
    </location>
</feature>
<reference evidence="3" key="1">
    <citation type="journal article" date="2019" name="Int. J. Syst. Evol. Microbiol.">
        <title>The Global Catalogue of Microorganisms (GCM) 10K type strain sequencing project: providing services to taxonomists for standard genome sequencing and annotation.</title>
        <authorList>
            <consortium name="The Broad Institute Genomics Platform"/>
            <consortium name="The Broad Institute Genome Sequencing Center for Infectious Disease"/>
            <person name="Wu L."/>
            <person name="Ma J."/>
        </authorList>
    </citation>
    <scope>NUCLEOTIDE SEQUENCE [LARGE SCALE GENOMIC DNA]</scope>
    <source>
        <strain evidence="3">CGMCC 1.12477</strain>
    </source>
</reference>
<organism evidence="2 3">
    <name type="scientific">Lacimonas salitolerans</name>
    <dbReference type="NCBI Taxonomy" id="1323750"/>
    <lineage>
        <taxon>Bacteria</taxon>
        <taxon>Pseudomonadati</taxon>
        <taxon>Pseudomonadota</taxon>
        <taxon>Alphaproteobacteria</taxon>
        <taxon>Rhodobacterales</taxon>
        <taxon>Paracoccaceae</taxon>
        <taxon>Lacimonas</taxon>
    </lineage>
</organism>
<dbReference type="Proteomes" id="UP001597186">
    <property type="component" value="Unassembled WGS sequence"/>
</dbReference>
<dbReference type="PROSITE" id="PS51257">
    <property type="entry name" value="PROKAR_LIPOPROTEIN"/>
    <property type="match status" value="1"/>
</dbReference>
<evidence type="ECO:0000313" key="2">
    <source>
        <dbReference type="EMBL" id="MFD1509163.1"/>
    </source>
</evidence>
<feature type="chain" id="PRO_5045497623" description="Peptidase" evidence="1">
    <location>
        <begin position="26"/>
        <end position="227"/>
    </location>
</feature>
<dbReference type="EMBL" id="JBHUDD010000046">
    <property type="protein sequence ID" value="MFD1509163.1"/>
    <property type="molecule type" value="Genomic_DNA"/>
</dbReference>
<evidence type="ECO:0000256" key="1">
    <source>
        <dbReference type="SAM" id="SignalP"/>
    </source>
</evidence>
<keyword evidence="1" id="KW-0732">Signal</keyword>
<comment type="caution">
    <text evidence="2">The sequence shown here is derived from an EMBL/GenBank/DDBJ whole genome shotgun (WGS) entry which is preliminary data.</text>
</comment>
<protein>
    <recommendedName>
        <fullName evidence="4">Peptidase</fullName>
    </recommendedName>
</protein>
<gene>
    <name evidence="2" type="ORF">ACFTOW_07085</name>
</gene>
<name>A0ABW4ECV3_9RHOB</name>
<keyword evidence="3" id="KW-1185">Reference proteome</keyword>
<evidence type="ECO:0000313" key="3">
    <source>
        <dbReference type="Proteomes" id="UP001597186"/>
    </source>
</evidence>
<dbReference type="RefSeq" id="WP_379914363.1">
    <property type="nucleotide sequence ID" value="NZ_JBHUDD010000046.1"/>
</dbReference>
<proteinExistence type="predicted"/>
<accession>A0ABW4ECV3</accession>